<gene>
    <name evidence="1" type="ORF">OI69_18505</name>
</gene>
<proteinExistence type="predicted"/>
<protein>
    <submittedName>
        <fullName evidence="1">Uncharacterized protein</fullName>
    </submittedName>
</protein>
<comment type="caution">
    <text evidence="1">The sequence shown here is derived from an EMBL/GenBank/DDBJ whole genome shotgun (WGS) entry which is preliminary data.</text>
</comment>
<sequence>MISFILVALIKFISKMQIKSYMRQCRLTRALQKVWKICIQESPMGLSQDLVARIQDARL</sequence>
<organism evidence="1 2">
    <name type="scientific">Pectobacterium fontis</name>
    <dbReference type="NCBI Taxonomy" id="2558042"/>
    <lineage>
        <taxon>Bacteria</taxon>
        <taxon>Pseudomonadati</taxon>
        <taxon>Pseudomonadota</taxon>
        <taxon>Gammaproteobacteria</taxon>
        <taxon>Enterobacterales</taxon>
        <taxon>Pectobacteriaceae</taxon>
        <taxon>Pectobacterium</taxon>
    </lineage>
</organism>
<dbReference type="AlphaFoldDB" id="A0A7V8IFS7"/>
<name>A0A7V8IFS7_9GAMM</name>
<evidence type="ECO:0000313" key="2">
    <source>
        <dbReference type="Proteomes" id="UP000053038"/>
    </source>
</evidence>
<dbReference type="EMBL" id="JSXC01000075">
    <property type="protein sequence ID" value="KHN49248.1"/>
    <property type="molecule type" value="Genomic_DNA"/>
</dbReference>
<accession>A0A7V8IFS7</accession>
<keyword evidence="2" id="KW-1185">Reference proteome</keyword>
<reference evidence="1 2" key="1">
    <citation type="submission" date="2014-10" db="EMBL/GenBank/DDBJ databases">
        <title>Genome sequence of Pectobacterium carotovorum M022.</title>
        <authorList>
            <person name="Chan K.-G."/>
            <person name="Tan W.-S."/>
        </authorList>
    </citation>
    <scope>NUCLEOTIDE SEQUENCE [LARGE SCALE GENOMIC DNA]</scope>
    <source>
        <strain evidence="1 2">M022</strain>
    </source>
</reference>
<dbReference type="Proteomes" id="UP000053038">
    <property type="component" value="Unassembled WGS sequence"/>
</dbReference>
<evidence type="ECO:0000313" key="1">
    <source>
        <dbReference type="EMBL" id="KHN49248.1"/>
    </source>
</evidence>